<comment type="caution">
    <text evidence="5">The sequence shown here is derived from an EMBL/GenBank/DDBJ whole genome shotgun (WGS) entry which is preliminary data.</text>
</comment>
<evidence type="ECO:0000256" key="4">
    <source>
        <dbReference type="SAM" id="MobiDB-lite"/>
    </source>
</evidence>
<evidence type="ECO:0008006" key="7">
    <source>
        <dbReference type="Google" id="ProtNLM"/>
    </source>
</evidence>
<dbReference type="InterPro" id="IPR002110">
    <property type="entry name" value="Ankyrin_rpt"/>
</dbReference>
<gene>
    <name evidence="5" type="ORF">GRF29_154g1420258</name>
</gene>
<dbReference type="PROSITE" id="PS50088">
    <property type="entry name" value="ANK_REPEAT"/>
    <property type="match status" value="1"/>
</dbReference>
<keyword evidence="6" id="KW-1185">Reference proteome</keyword>
<dbReference type="Pfam" id="PF12796">
    <property type="entry name" value="Ank_2"/>
    <property type="match status" value="1"/>
</dbReference>
<dbReference type="PANTHER" id="PTHR24178">
    <property type="entry name" value="MOLTING PROTEIN MLT-4"/>
    <property type="match status" value="1"/>
</dbReference>
<dbReference type="EMBL" id="WVTA01000013">
    <property type="protein sequence ID" value="KAK3202982.1"/>
    <property type="molecule type" value="Genomic_DNA"/>
</dbReference>
<evidence type="ECO:0000256" key="3">
    <source>
        <dbReference type="PROSITE-ProRule" id="PRU00023"/>
    </source>
</evidence>
<protein>
    <recommendedName>
        <fullName evidence="7">Ankyrin repeat protein</fullName>
    </recommendedName>
</protein>
<dbReference type="AlphaFoldDB" id="A0AAN6LRM9"/>
<dbReference type="SUPFAM" id="SSF48403">
    <property type="entry name" value="Ankyrin repeat"/>
    <property type="match status" value="1"/>
</dbReference>
<accession>A0AAN6LRM9</accession>
<feature type="repeat" description="ANK" evidence="3">
    <location>
        <begin position="493"/>
        <end position="526"/>
    </location>
</feature>
<evidence type="ECO:0000256" key="2">
    <source>
        <dbReference type="ARBA" id="ARBA00023043"/>
    </source>
</evidence>
<sequence>MSGHSTVAARCAAIGSGIAQIITDTSSIARGVRNARHDITTICADLLAIKVSLDIARDDFSSPNPLVPALLVESASGFMDCCAAATDSLHKTMVRLSASQDRATPWQSLKAGNLTSLKDDLQAVRCALDLLLDLVELFSQPTTTYEITSPNRRSFFDDTDPEVWQVFLSRADRERSHIEQITQGRLPTLYTSLDKLRGCVTFQLEECLSPQASPERPRKKKEEIFTPINFTLLGAQEKTLPLPSPMSSAGEIGAWITNVVNQAVQSPTSLAPSLKLTDPRLSFVGTFSSDDRAPSRGTFYAESTTTGTRTASSTKLRPPTKNFAERSERVDSLQLVMKEPKLPRSKNNNAFHPVASTVISSEERSIIHHKLTSDKIAVAKDTRRQLGRDQRSALDWLLKNISSKTTPGEVEQILWEGADPNAADLEFGTVLLRAAYAFSTDILRLLVEYGADLTQTSHTLYYSAIHAAVLGKRLDNVQWLVEMGIYFDTPNQQGETPLHLAVKTSGGYPIARWLLEMGADVNREALDRTTPFQMVLESKKVESKERTMVMELLLAQGAVGEMSKDSTWSRGKGLSVLGII</sequence>
<feature type="region of interest" description="Disordered" evidence="4">
    <location>
        <begin position="295"/>
        <end position="322"/>
    </location>
</feature>
<dbReference type="Proteomes" id="UP001280581">
    <property type="component" value="Unassembled WGS sequence"/>
</dbReference>
<feature type="compositionally biased region" description="Low complexity" evidence="4">
    <location>
        <begin position="303"/>
        <end position="314"/>
    </location>
</feature>
<dbReference type="PROSITE" id="PS50297">
    <property type="entry name" value="ANK_REP_REGION"/>
    <property type="match status" value="1"/>
</dbReference>
<organism evidence="5 6">
    <name type="scientific">Pseudopithomyces chartarum</name>
    <dbReference type="NCBI Taxonomy" id="1892770"/>
    <lineage>
        <taxon>Eukaryota</taxon>
        <taxon>Fungi</taxon>
        <taxon>Dikarya</taxon>
        <taxon>Ascomycota</taxon>
        <taxon>Pezizomycotina</taxon>
        <taxon>Dothideomycetes</taxon>
        <taxon>Pleosporomycetidae</taxon>
        <taxon>Pleosporales</taxon>
        <taxon>Massarineae</taxon>
        <taxon>Didymosphaeriaceae</taxon>
        <taxon>Pseudopithomyces</taxon>
    </lineage>
</organism>
<dbReference type="InterPro" id="IPR036770">
    <property type="entry name" value="Ankyrin_rpt-contain_sf"/>
</dbReference>
<proteinExistence type="predicted"/>
<dbReference type="Gene3D" id="1.25.40.20">
    <property type="entry name" value="Ankyrin repeat-containing domain"/>
    <property type="match status" value="2"/>
</dbReference>
<evidence type="ECO:0000256" key="1">
    <source>
        <dbReference type="ARBA" id="ARBA00022737"/>
    </source>
</evidence>
<name>A0AAN6LRM9_9PLEO</name>
<keyword evidence="1" id="KW-0677">Repeat</keyword>
<reference evidence="5 6" key="1">
    <citation type="submission" date="2021-02" db="EMBL/GenBank/DDBJ databases">
        <title>Genome assembly of Pseudopithomyces chartarum.</title>
        <authorList>
            <person name="Jauregui R."/>
            <person name="Singh J."/>
            <person name="Voisey C."/>
        </authorList>
    </citation>
    <scope>NUCLEOTIDE SEQUENCE [LARGE SCALE GENOMIC DNA]</scope>
    <source>
        <strain evidence="5 6">AGR01</strain>
    </source>
</reference>
<dbReference type="SMART" id="SM00248">
    <property type="entry name" value="ANK"/>
    <property type="match status" value="3"/>
</dbReference>
<evidence type="ECO:0000313" key="5">
    <source>
        <dbReference type="EMBL" id="KAK3202982.1"/>
    </source>
</evidence>
<evidence type="ECO:0000313" key="6">
    <source>
        <dbReference type="Proteomes" id="UP001280581"/>
    </source>
</evidence>
<keyword evidence="2 3" id="KW-0040">ANK repeat</keyword>